<dbReference type="Pfam" id="PF04055">
    <property type="entry name" value="Radical_SAM"/>
    <property type="match status" value="1"/>
</dbReference>
<evidence type="ECO:0000313" key="7">
    <source>
        <dbReference type="EMBL" id="GAI74612.1"/>
    </source>
</evidence>
<dbReference type="Gene3D" id="3.20.20.70">
    <property type="entry name" value="Aldolase class I"/>
    <property type="match status" value="1"/>
</dbReference>
<feature type="domain" description="Radical SAM core" evidence="5">
    <location>
        <begin position="1"/>
        <end position="136"/>
    </location>
</feature>
<evidence type="ECO:0000256" key="4">
    <source>
        <dbReference type="ARBA" id="ARBA00023014"/>
    </source>
</evidence>
<dbReference type="GO" id="GO:0003824">
    <property type="term" value="F:catalytic activity"/>
    <property type="evidence" value="ECO:0007669"/>
    <property type="project" value="InterPro"/>
</dbReference>
<evidence type="ECO:0000256" key="3">
    <source>
        <dbReference type="ARBA" id="ARBA00023004"/>
    </source>
</evidence>
<dbReference type="InterPro" id="IPR023885">
    <property type="entry name" value="4Fe4S-binding_SPASM_dom"/>
</dbReference>
<evidence type="ECO:0000256" key="2">
    <source>
        <dbReference type="ARBA" id="ARBA00022723"/>
    </source>
</evidence>
<evidence type="ECO:0000256" key="1">
    <source>
        <dbReference type="ARBA" id="ARBA00022691"/>
    </source>
</evidence>
<gene>
    <name evidence="7" type="ORF">S12H4_15875</name>
</gene>
<keyword evidence="1" id="KW-0949">S-adenosyl-L-methionine</keyword>
<keyword evidence="4" id="KW-0411">Iron-sulfur</keyword>
<accession>X1R1H0</accession>
<keyword evidence="2" id="KW-0479">Metal-binding</keyword>
<evidence type="ECO:0000259" key="5">
    <source>
        <dbReference type="Pfam" id="PF04055"/>
    </source>
</evidence>
<dbReference type="InterPro" id="IPR013785">
    <property type="entry name" value="Aldolase_TIM"/>
</dbReference>
<sequence length="317" mass="36553">RCVMCPNSSGQDIEKGYMDMKLFRKIIDEASLFAYDVNLSHRGESLLHPQFIEMVEYAKSKGLYLRLNTNATLLTEEKSYQLIKSGLDFVSFSFDGFDKETYESIRKGAKFESVVSRITNFLKIKKDLKKSTPYTLLEILAFPEVSRERENGKKEDFLKRFQSSPLDEVEVKPLHNWAGNLPSLKEELIPQGVAYTPCTNIWYALVVLWNGSVSPCSQDWYDQFSLGNVKESELSKLWNGKAMVSFRRKIATGKFKEIKICKECNLLWRKSLGGIPVLNLVPFLAENIIGYGRLRREFKSFERALLNLRALNARKRE</sequence>
<dbReference type="AlphaFoldDB" id="X1R1H0"/>
<feature type="non-terminal residue" evidence="7">
    <location>
        <position position="1"/>
    </location>
</feature>
<dbReference type="InterPro" id="IPR050377">
    <property type="entry name" value="Radical_SAM_PqqE_MftC-like"/>
</dbReference>
<keyword evidence="3" id="KW-0408">Iron</keyword>
<dbReference type="EMBL" id="BARW01007656">
    <property type="protein sequence ID" value="GAI74612.1"/>
    <property type="molecule type" value="Genomic_DNA"/>
</dbReference>
<dbReference type="InterPro" id="IPR058240">
    <property type="entry name" value="rSAM_sf"/>
</dbReference>
<proteinExistence type="predicted"/>
<dbReference type="InterPro" id="IPR007197">
    <property type="entry name" value="rSAM"/>
</dbReference>
<dbReference type="SUPFAM" id="SSF102114">
    <property type="entry name" value="Radical SAM enzymes"/>
    <property type="match status" value="1"/>
</dbReference>
<dbReference type="CDD" id="cd21109">
    <property type="entry name" value="SPASM"/>
    <property type="match status" value="1"/>
</dbReference>
<reference evidence="7" key="1">
    <citation type="journal article" date="2014" name="Front. Microbiol.">
        <title>High frequency of phylogenetically diverse reductive dehalogenase-homologous genes in deep subseafloor sedimentary metagenomes.</title>
        <authorList>
            <person name="Kawai M."/>
            <person name="Futagami T."/>
            <person name="Toyoda A."/>
            <person name="Takaki Y."/>
            <person name="Nishi S."/>
            <person name="Hori S."/>
            <person name="Arai W."/>
            <person name="Tsubouchi T."/>
            <person name="Morono Y."/>
            <person name="Uchiyama I."/>
            <person name="Ito T."/>
            <person name="Fujiyama A."/>
            <person name="Inagaki F."/>
            <person name="Takami H."/>
        </authorList>
    </citation>
    <scope>NUCLEOTIDE SEQUENCE</scope>
    <source>
        <strain evidence="7">Expedition CK06-06</strain>
    </source>
</reference>
<dbReference type="PANTHER" id="PTHR11228">
    <property type="entry name" value="RADICAL SAM DOMAIN PROTEIN"/>
    <property type="match status" value="1"/>
</dbReference>
<name>X1R1H0_9ZZZZ</name>
<evidence type="ECO:0008006" key="8">
    <source>
        <dbReference type="Google" id="ProtNLM"/>
    </source>
</evidence>
<dbReference type="NCBIfam" id="TIGR04085">
    <property type="entry name" value="rSAM_more_4Fe4S"/>
    <property type="match status" value="1"/>
</dbReference>
<feature type="domain" description="4Fe4S-binding SPASM" evidence="6">
    <location>
        <begin position="198"/>
        <end position="265"/>
    </location>
</feature>
<dbReference type="GO" id="GO:0051536">
    <property type="term" value="F:iron-sulfur cluster binding"/>
    <property type="evidence" value="ECO:0007669"/>
    <property type="project" value="UniProtKB-KW"/>
</dbReference>
<dbReference type="PANTHER" id="PTHR11228:SF7">
    <property type="entry name" value="PQQA PEPTIDE CYCLASE"/>
    <property type="match status" value="1"/>
</dbReference>
<protein>
    <recommendedName>
        <fullName evidence="8">4Fe4S-binding SPASM domain-containing protein</fullName>
    </recommendedName>
</protein>
<dbReference type="Pfam" id="PF13186">
    <property type="entry name" value="SPASM"/>
    <property type="match status" value="1"/>
</dbReference>
<organism evidence="7">
    <name type="scientific">marine sediment metagenome</name>
    <dbReference type="NCBI Taxonomy" id="412755"/>
    <lineage>
        <taxon>unclassified sequences</taxon>
        <taxon>metagenomes</taxon>
        <taxon>ecological metagenomes</taxon>
    </lineage>
</organism>
<dbReference type="GO" id="GO:0046872">
    <property type="term" value="F:metal ion binding"/>
    <property type="evidence" value="ECO:0007669"/>
    <property type="project" value="UniProtKB-KW"/>
</dbReference>
<dbReference type="CDD" id="cd01335">
    <property type="entry name" value="Radical_SAM"/>
    <property type="match status" value="1"/>
</dbReference>
<comment type="caution">
    <text evidence="7">The sequence shown here is derived from an EMBL/GenBank/DDBJ whole genome shotgun (WGS) entry which is preliminary data.</text>
</comment>
<evidence type="ECO:0000259" key="6">
    <source>
        <dbReference type="Pfam" id="PF13186"/>
    </source>
</evidence>